<evidence type="ECO:0000256" key="1">
    <source>
        <dbReference type="ARBA" id="ARBA00022503"/>
    </source>
</evidence>
<dbReference type="NCBIfam" id="TIGR03243">
    <property type="entry name" value="arg_catab_AOST"/>
    <property type="match status" value="1"/>
</dbReference>
<dbReference type="InterPro" id="IPR016181">
    <property type="entry name" value="Acyl_CoA_acyltransferase"/>
</dbReference>
<dbReference type="Proteomes" id="UP000175691">
    <property type="component" value="Unassembled WGS sequence"/>
</dbReference>
<dbReference type="RefSeq" id="WP_070126506.1">
    <property type="nucleotide sequence ID" value="NZ_MDHN01000037.1"/>
</dbReference>
<keyword evidence="3" id="KW-0012">Acyltransferase</keyword>
<dbReference type="EC" id="2.3.1.109" evidence="4"/>
<dbReference type="InterPro" id="IPR017650">
    <property type="entry name" value="Arginine_N-succinylTrfase"/>
</dbReference>
<keyword evidence="1" id="KW-0056">Arginine metabolism</keyword>
<proteinExistence type="predicted"/>
<protein>
    <recommendedName>
        <fullName evidence="4">Arginine N-succinyltransferase</fullName>
        <ecNumber evidence="4">2.3.1.109</ecNumber>
    </recommendedName>
</protein>
<evidence type="ECO:0000313" key="6">
    <source>
        <dbReference type="Proteomes" id="UP000175691"/>
    </source>
</evidence>
<gene>
    <name evidence="5" type="ORF">BFC18_16710</name>
</gene>
<dbReference type="STRING" id="1656094.BFC18_16710"/>
<name>A0A1E7Z859_9ALTE</name>
<dbReference type="InterPro" id="IPR007041">
    <property type="entry name" value="Arg_succinylTrfase_AstA/AruG"/>
</dbReference>
<sequence length="345" mass="38350">MHIIRPINNNDYDALNNIAVESGIGFTSLPVNETLLRKKIARAEKAFSEQVTQPGNQSYLFVMEDTVTGTVVGTTGIEAAVGLDDAFYHYHLGKVVHASRELNIHNTVDILSVCNDYTGVTEICTLFLREQARGGVNGRFLSKVRFLFMMEHRERFSETIIAEMRGVSDEEGKSPFWAWLEEHFFSLDFPTADYLTGIGNKRFIAELMPKYPIYVNLLSKEAQAVIGQVHQKTRPALMLLEEEGFSCRGYVDIFDAGPTVEANLSHIRTAQMSRKLPIVIDDQGAAQGGQTCYIINTSVADFRAVATDLAVSEDRGVAVISRLAAKALNINEGDMVRFAPVSFRD</sequence>
<dbReference type="PANTHER" id="PTHR30420:SF1">
    <property type="entry name" value="ARGININE N-SUCCINYLTRANSFERASE"/>
    <property type="match status" value="1"/>
</dbReference>
<dbReference type="GO" id="GO:0008791">
    <property type="term" value="F:arginine N-succinyltransferase activity"/>
    <property type="evidence" value="ECO:0007669"/>
    <property type="project" value="UniProtKB-UniRule"/>
</dbReference>
<dbReference type="Gene3D" id="2.40.40.20">
    <property type="match status" value="1"/>
</dbReference>
<keyword evidence="6" id="KW-1185">Reference proteome</keyword>
<organism evidence="5 6">
    <name type="scientific">Alteromonas confluentis</name>
    <dbReference type="NCBI Taxonomy" id="1656094"/>
    <lineage>
        <taxon>Bacteria</taxon>
        <taxon>Pseudomonadati</taxon>
        <taxon>Pseudomonadota</taxon>
        <taxon>Gammaproteobacteria</taxon>
        <taxon>Alteromonadales</taxon>
        <taxon>Alteromonadaceae</taxon>
        <taxon>Alteromonas/Salinimonas group</taxon>
        <taxon>Alteromonas</taxon>
    </lineage>
</organism>
<accession>A0A1E7Z859</accession>
<evidence type="ECO:0000256" key="4">
    <source>
        <dbReference type="NCBIfam" id="TIGR03244"/>
    </source>
</evidence>
<dbReference type="OrthoDB" id="21121at2"/>
<dbReference type="EMBL" id="MDHN01000037">
    <property type="protein sequence ID" value="OFC69708.1"/>
    <property type="molecule type" value="Genomic_DNA"/>
</dbReference>
<dbReference type="GO" id="GO:0006527">
    <property type="term" value="P:L-arginine catabolic process"/>
    <property type="evidence" value="ECO:0007669"/>
    <property type="project" value="UniProtKB-UniRule"/>
</dbReference>
<dbReference type="SUPFAM" id="SSF55729">
    <property type="entry name" value="Acyl-CoA N-acyltransferases (Nat)"/>
    <property type="match status" value="1"/>
</dbReference>
<dbReference type="NCBIfam" id="TIGR03244">
    <property type="entry name" value="arg_catab_AstA"/>
    <property type="match status" value="1"/>
</dbReference>
<dbReference type="PANTHER" id="PTHR30420">
    <property type="entry name" value="N-SUCCINYLARGININE DIHYDROLASE"/>
    <property type="match status" value="1"/>
</dbReference>
<evidence type="ECO:0000313" key="5">
    <source>
        <dbReference type="EMBL" id="OFC69708.1"/>
    </source>
</evidence>
<evidence type="ECO:0000256" key="2">
    <source>
        <dbReference type="ARBA" id="ARBA00022679"/>
    </source>
</evidence>
<dbReference type="Pfam" id="PF04958">
    <property type="entry name" value="AstA"/>
    <property type="match status" value="1"/>
</dbReference>
<evidence type="ECO:0000256" key="3">
    <source>
        <dbReference type="ARBA" id="ARBA00023315"/>
    </source>
</evidence>
<comment type="caution">
    <text evidence="5">The sequence shown here is derived from an EMBL/GenBank/DDBJ whole genome shotgun (WGS) entry which is preliminary data.</text>
</comment>
<dbReference type="AlphaFoldDB" id="A0A1E7Z859"/>
<reference evidence="5 6" key="1">
    <citation type="submission" date="2016-08" db="EMBL/GenBank/DDBJ databases">
        <authorList>
            <person name="Seilhamer J.J."/>
        </authorList>
    </citation>
    <scope>NUCLEOTIDE SEQUENCE [LARGE SCALE GENOMIC DNA]</scope>
    <source>
        <strain evidence="5 6">KCTC 42603</strain>
    </source>
</reference>
<keyword evidence="2 5" id="KW-0808">Transferase</keyword>